<sequence length="218" mass="24723">MRPLRWLTLYLFCILGAPFALADDYDTPSWRRYDNAAIDRTYQAAGFSARGIEQRAQIRRARRNLKVSSLSRESLLVSYPQAKGPLSPRVTSRIIERAHELIGTPYRWGGESEESGFDCSGLIVYLYSTIANRKLPRTTTSMIAQKRNAVDQDELQPGDAVFFNHDGTGRVSHVGLYIGGGRFIHAPRTGKTIRIDSLDNRYWQRSYTTARRFTGRSG</sequence>
<keyword evidence="2" id="KW-0645">Protease</keyword>
<dbReference type="AlphaFoldDB" id="A0A246F9M2"/>
<dbReference type="eggNOG" id="COG0791">
    <property type="taxonomic scope" value="Bacteria"/>
</dbReference>
<dbReference type="PANTHER" id="PTHR47053:SF1">
    <property type="entry name" value="MUREIN DD-ENDOPEPTIDASE MEPH-RELATED"/>
    <property type="match status" value="1"/>
</dbReference>
<proteinExistence type="inferred from homology"/>
<dbReference type="Proteomes" id="UP000198145">
    <property type="component" value="Unassembled WGS sequence"/>
</dbReference>
<dbReference type="InterPro" id="IPR051202">
    <property type="entry name" value="Peptidase_C40"/>
</dbReference>
<feature type="domain" description="NlpC/P60" evidence="6">
    <location>
        <begin position="88"/>
        <end position="214"/>
    </location>
</feature>
<reference evidence="7 8" key="1">
    <citation type="submission" date="2017-06" db="EMBL/GenBank/DDBJ databases">
        <title>Draft genome of Pseudomonas nitroreducens DF05.</title>
        <authorList>
            <person name="Iyer R."/>
        </authorList>
    </citation>
    <scope>NUCLEOTIDE SEQUENCE [LARGE SCALE GENOMIC DNA]</scope>
    <source>
        <strain evidence="7 8">DF05</strain>
    </source>
</reference>
<evidence type="ECO:0000256" key="4">
    <source>
        <dbReference type="ARBA" id="ARBA00022807"/>
    </source>
</evidence>
<dbReference type="GO" id="GO:0008234">
    <property type="term" value="F:cysteine-type peptidase activity"/>
    <property type="evidence" value="ECO:0007669"/>
    <property type="project" value="UniProtKB-KW"/>
</dbReference>
<feature type="chain" id="PRO_5012196530" description="NlpC/P60 domain-containing protein" evidence="5">
    <location>
        <begin position="23"/>
        <end position="218"/>
    </location>
</feature>
<name>A0A246F9M2_PSENT</name>
<evidence type="ECO:0000259" key="6">
    <source>
        <dbReference type="PROSITE" id="PS51935"/>
    </source>
</evidence>
<evidence type="ECO:0000313" key="8">
    <source>
        <dbReference type="Proteomes" id="UP000198145"/>
    </source>
</evidence>
<evidence type="ECO:0000256" key="5">
    <source>
        <dbReference type="SAM" id="SignalP"/>
    </source>
</evidence>
<dbReference type="PANTHER" id="PTHR47053">
    <property type="entry name" value="MUREIN DD-ENDOPEPTIDASE MEPH-RELATED"/>
    <property type="match status" value="1"/>
</dbReference>
<evidence type="ECO:0000313" key="7">
    <source>
        <dbReference type="EMBL" id="OWP51022.1"/>
    </source>
</evidence>
<feature type="signal peptide" evidence="5">
    <location>
        <begin position="1"/>
        <end position="22"/>
    </location>
</feature>
<accession>A0A246F9M2</accession>
<keyword evidence="5" id="KW-0732">Signal</keyword>
<dbReference type="InterPro" id="IPR038765">
    <property type="entry name" value="Papain-like_cys_pep_sf"/>
</dbReference>
<evidence type="ECO:0000256" key="1">
    <source>
        <dbReference type="ARBA" id="ARBA00007074"/>
    </source>
</evidence>
<dbReference type="Pfam" id="PF00877">
    <property type="entry name" value="NLPC_P60"/>
    <property type="match status" value="1"/>
</dbReference>
<comment type="similarity">
    <text evidence="1">Belongs to the peptidase C40 family.</text>
</comment>
<dbReference type="EMBL" id="NJBA01000003">
    <property type="protein sequence ID" value="OWP51022.1"/>
    <property type="molecule type" value="Genomic_DNA"/>
</dbReference>
<evidence type="ECO:0000256" key="3">
    <source>
        <dbReference type="ARBA" id="ARBA00022801"/>
    </source>
</evidence>
<dbReference type="SUPFAM" id="SSF54001">
    <property type="entry name" value="Cysteine proteinases"/>
    <property type="match status" value="1"/>
</dbReference>
<keyword evidence="3" id="KW-0378">Hydrolase</keyword>
<dbReference type="Gene3D" id="3.90.1720.10">
    <property type="entry name" value="endopeptidase domain like (from Nostoc punctiforme)"/>
    <property type="match status" value="1"/>
</dbReference>
<gene>
    <name evidence="7" type="ORF">CEG18_09120</name>
</gene>
<dbReference type="InterPro" id="IPR000064">
    <property type="entry name" value="NLP_P60_dom"/>
</dbReference>
<comment type="caution">
    <text evidence="7">The sequence shown here is derived from an EMBL/GenBank/DDBJ whole genome shotgun (WGS) entry which is preliminary data.</text>
</comment>
<protein>
    <recommendedName>
        <fullName evidence="6">NlpC/P60 domain-containing protein</fullName>
    </recommendedName>
</protein>
<evidence type="ECO:0000256" key="2">
    <source>
        <dbReference type="ARBA" id="ARBA00022670"/>
    </source>
</evidence>
<organism evidence="7 8">
    <name type="scientific">Pseudomonas nitroreducens</name>
    <dbReference type="NCBI Taxonomy" id="46680"/>
    <lineage>
        <taxon>Bacteria</taxon>
        <taxon>Pseudomonadati</taxon>
        <taxon>Pseudomonadota</taxon>
        <taxon>Gammaproteobacteria</taxon>
        <taxon>Pseudomonadales</taxon>
        <taxon>Pseudomonadaceae</taxon>
        <taxon>Pseudomonas</taxon>
    </lineage>
</organism>
<dbReference type="RefSeq" id="WP_088417212.1">
    <property type="nucleotide sequence ID" value="NZ_NJBA01000003.1"/>
</dbReference>
<dbReference type="PROSITE" id="PS51935">
    <property type="entry name" value="NLPC_P60"/>
    <property type="match status" value="1"/>
</dbReference>
<dbReference type="GO" id="GO:0006508">
    <property type="term" value="P:proteolysis"/>
    <property type="evidence" value="ECO:0007669"/>
    <property type="project" value="UniProtKB-KW"/>
</dbReference>
<keyword evidence="4" id="KW-0788">Thiol protease</keyword>